<proteinExistence type="inferred from homology"/>
<accession>A0AA38GFZ3</accession>
<evidence type="ECO:0000256" key="1">
    <source>
        <dbReference type="ARBA" id="ARBA00005122"/>
    </source>
</evidence>
<dbReference type="InterPro" id="IPR023213">
    <property type="entry name" value="CAT-like_dom_sf"/>
</dbReference>
<keyword evidence="5" id="KW-0012">Acyltransferase</keyword>
<dbReference type="PANTHER" id="PTHR31147">
    <property type="entry name" value="ACYL TRANSFERASE 4"/>
    <property type="match status" value="1"/>
</dbReference>
<dbReference type="GO" id="GO:0016746">
    <property type="term" value="F:acyltransferase activity"/>
    <property type="evidence" value="ECO:0007669"/>
    <property type="project" value="UniProtKB-KW"/>
</dbReference>
<comment type="similarity">
    <text evidence="2">Belongs to the plant acyltransferase family.</text>
</comment>
<keyword evidence="4" id="KW-0876">Taxol biosynthesis</keyword>
<feature type="non-terminal residue" evidence="6">
    <location>
        <position position="1"/>
    </location>
</feature>
<protein>
    <submittedName>
        <fullName evidence="6">Uncharacterized protein</fullName>
    </submittedName>
</protein>
<evidence type="ECO:0000256" key="3">
    <source>
        <dbReference type="ARBA" id="ARBA00022679"/>
    </source>
</evidence>
<dbReference type="Proteomes" id="UP000824469">
    <property type="component" value="Unassembled WGS sequence"/>
</dbReference>
<dbReference type="InterPro" id="IPR050898">
    <property type="entry name" value="Plant_acyltransferase"/>
</dbReference>
<evidence type="ECO:0000256" key="4">
    <source>
        <dbReference type="ARBA" id="ARBA00023059"/>
    </source>
</evidence>
<reference evidence="6 7" key="1">
    <citation type="journal article" date="2021" name="Nat. Plants">
        <title>The Taxus genome provides insights into paclitaxel biosynthesis.</title>
        <authorList>
            <person name="Xiong X."/>
            <person name="Gou J."/>
            <person name="Liao Q."/>
            <person name="Li Y."/>
            <person name="Zhou Q."/>
            <person name="Bi G."/>
            <person name="Li C."/>
            <person name="Du R."/>
            <person name="Wang X."/>
            <person name="Sun T."/>
            <person name="Guo L."/>
            <person name="Liang H."/>
            <person name="Lu P."/>
            <person name="Wu Y."/>
            <person name="Zhang Z."/>
            <person name="Ro D.K."/>
            <person name="Shang Y."/>
            <person name="Huang S."/>
            <person name="Yan J."/>
        </authorList>
    </citation>
    <scope>NUCLEOTIDE SEQUENCE [LARGE SCALE GENOMIC DNA]</scope>
    <source>
        <strain evidence="6">Ta-2019</strain>
    </source>
</reference>
<sequence>ALSKVLVYYPSFAGRLRNKENGELEVECTGEGALFVEAMVDDDLSVIGDLDDHNPSFRQLFFSLPLDIDIQDLHLLIVQ</sequence>
<evidence type="ECO:0000313" key="7">
    <source>
        <dbReference type="Proteomes" id="UP000824469"/>
    </source>
</evidence>
<dbReference type="OMA" id="QRDTTAM"/>
<dbReference type="GO" id="GO:0042617">
    <property type="term" value="P:paclitaxel biosynthetic process"/>
    <property type="evidence" value="ECO:0007669"/>
    <property type="project" value="UniProtKB-KW"/>
</dbReference>
<dbReference type="Gene3D" id="3.30.559.10">
    <property type="entry name" value="Chloramphenicol acetyltransferase-like domain"/>
    <property type="match status" value="1"/>
</dbReference>
<feature type="non-terminal residue" evidence="6">
    <location>
        <position position="79"/>
    </location>
</feature>
<keyword evidence="3" id="KW-0808">Transferase</keyword>
<comment type="pathway">
    <text evidence="1">Alkaloid biosynthesis; taxol biosynthesis.</text>
</comment>
<name>A0AA38GFZ3_TAXCH</name>
<dbReference type="Pfam" id="PF02458">
    <property type="entry name" value="Transferase"/>
    <property type="match status" value="1"/>
</dbReference>
<evidence type="ECO:0000313" key="6">
    <source>
        <dbReference type="EMBL" id="KAH9322944.1"/>
    </source>
</evidence>
<evidence type="ECO:0000256" key="5">
    <source>
        <dbReference type="ARBA" id="ARBA00023315"/>
    </source>
</evidence>
<dbReference type="PANTHER" id="PTHR31147:SF1">
    <property type="entry name" value="ACYL TRANSFERASE 4"/>
    <property type="match status" value="1"/>
</dbReference>
<evidence type="ECO:0000256" key="2">
    <source>
        <dbReference type="ARBA" id="ARBA00009861"/>
    </source>
</evidence>
<dbReference type="AlphaFoldDB" id="A0AA38GFZ3"/>
<keyword evidence="7" id="KW-1185">Reference proteome</keyword>
<comment type="caution">
    <text evidence="6">The sequence shown here is derived from an EMBL/GenBank/DDBJ whole genome shotgun (WGS) entry which is preliminary data.</text>
</comment>
<dbReference type="EMBL" id="JAHRHJ020000003">
    <property type="protein sequence ID" value="KAH9322944.1"/>
    <property type="molecule type" value="Genomic_DNA"/>
</dbReference>
<gene>
    <name evidence="6" type="ORF">KI387_017583</name>
</gene>
<organism evidence="6 7">
    <name type="scientific">Taxus chinensis</name>
    <name type="common">Chinese yew</name>
    <name type="synonym">Taxus wallichiana var. chinensis</name>
    <dbReference type="NCBI Taxonomy" id="29808"/>
    <lineage>
        <taxon>Eukaryota</taxon>
        <taxon>Viridiplantae</taxon>
        <taxon>Streptophyta</taxon>
        <taxon>Embryophyta</taxon>
        <taxon>Tracheophyta</taxon>
        <taxon>Spermatophyta</taxon>
        <taxon>Pinopsida</taxon>
        <taxon>Pinidae</taxon>
        <taxon>Conifers II</taxon>
        <taxon>Cupressales</taxon>
        <taxon>Taxaceae</taxon>
        <taxon>Taxus</taxon>
    </lineage>
</organism>